<evidence type="ECO:0000313" key="8">
    <source>
        <dbReference type="EMBL" id="CAF3746585.1"/>
    </source>
</evidence>
<evidence type="ECO:0000313" key="6">
    <source>
        <dbReference type="EMBL" id="CAF1216256.1"/>
    </source>
</evidence>
<feature type="region of interest" description="Disordered" evidence="1">
    <location>
        <begin position="52"/>
        <end position="110"/>
    </location>
</feature>
<dbReference type="EMBL" id="CAJOBE010001469">
    <property type="protein sequence ID" value="CAF3746585.1"/>
    <property type="molecule type" value="Genomic_DNA"/>
</dbReference>
<gene>
    <name evidence="8" type="ORF">FNK824_LOCUS12001</name>
    <name evidence="9" type="ORF">JBS370_LOCUS13989</name>
    <name evidence="6" type="ORF">JXQ802_LOCUS25199</name>
    <name evidence="7" type="ORF">JXQ802_LOCUS25554</name>
    <name evidence="10" type="ORF">OTI717_LOCUS17562</name>
    <name evidence="5" type="ORF">PYM288_LOCUS17317</name>
    <name evidence="2" type="ORF">RFH988_LOCUS10264</name>
    <name evidence="4" type="ORF">SEV965_LOCUS11546</name>
    <name evidence="3" type="ORF">ZHD862_LOCUS12390</name>
</gene>
<evidence type="ECO:0000313" key="4">
    <source>
        <dbReference type="EMBL" id="CAF1015966.1"/>
    </source>
</evidence>
<dbReference type="EMBL" id="CAJOAX010002330">
    <property type="protein sequence ID" value="CAF3788255.1"/>
    <property type="molecule type" value="Genomic_DNA"/>
</dbReference>
<evidence type="ECO:0000313" key="2">
    <source>
        <dbReference type="EMBL" id="CAF0925973.1"/>
    </source>
</evidence>
<protein>
    <submittedName>
        <fullName evidence="6">Uncharacterized protein</fullName>
    </submittedName>
</protein>
<dbReference type="EMBL" id="CAJNOU010000501">
    <property type="protein sequence ID" value="CAF1015966.1"/>
    <property type="molecule type" value="Genomic_DNA"/>
</dbReference>
<comment type="caution">
    <text evidence="6">The sequence shown here is derived from an EMBL/GenBank/DDBJ whole genome shotgun (WGS) entry which is preliminary data.</text>
</comment>
<dbReference type="Proteomes" id="UP000663889">
    <property type="component" value="Unassembled WGS sequence"/>
</dbReference>
<dbReference type="EMBL" id="CAJNOL010000841">
    <property type="protein sequence ID" value="CAF1216256.1"/>
    <property type="molecule type" value="Genomic_DNA"/>
</dbReference>
<evidence type="ECO:0000313" key="5">
    <source>
        <dbReference type="EMBL" id="CAF1054492.1"/>
    </source>
</evidence>
<dbReference type="EMBL" id="CAJOBD010001234">
    <property type="protein sequence ID" value="CAF3776543.1"/>
    <property type="molecule type" value="Genomic_DNA"/>
</dbReference>
<dbReference type="Proteomes" id="UP000663836">
    <property type="component" value="Unassembled WGS sequence"/>
</dbReference>
<organism evidence="6 11">
    <name type="scientific">Rotaria sordida</name>
    <dbReference type="NCBI Taxonomy" id="392033"/>
    <lineage>
        <taxon>Eukaryota</taxon>
        <taxon>Metazoa</taxon>
        <taxon>Spiralia</taxon>
        <taxon>Gnathifera</taxon>
        <taxon>Rotifera</taxon>
        <taxon>Eurotatoria</taxon>
        <taxon>Bdelloidea</taxon>
        <taxon>Philodinida</taxon>
        <taxon>Philodinidae</taxon>
        <taxon>Rotaria</taxon>
    </lineage>
</organism>
<dbReference type="EMBL" id="CAJNOT010000486">
    <property type="protein sequence ID" value="CAF0998305.1"/>
    <property type="molecule type" value="Genomic_DNA"/>
</dbReference>
<dbReference type="AlphaFoldDB" id="A0A814XIG1"/>
<reference evidence="6" key="1">
    <citation type="submission" date="2021-02" db="EMBL/GenBank/DDBJ databases">
        <authorList>
            <person name="Nowell W R."/>
        </authorList>
    </citation>
    <scope>NUCLEOTIDE SEQUENCE</scope>
</reference>
<proteinExistence type="predicted"/>
<dbReference type="Proteomes" id="UP000663823">
    <property type="component" value="Unassembled WGS sequence"/>
</dbReference>
<name>A0A814XIG1_9BILA</name>
<evidence type="ECO:0000256" key="1">
    <source>
        <dbReference type="SAM" id="MobiDB-lite"/>
    </source>
</evidence>
<dbReference type="Proteomes" id="UP000663864">
    <property type="component" value="Unassembled WGS sequence"/>
</dbReference>
<sequence length="110" mass="12701">MTTNANHFDREDFRCGVCRQKGAFHCEHDTPYRDIYLGTFDPKELRNIVINTEKPKNRSKTYDNSTSNGINSNTNVQYQQSKQFKTTSTTNQNATKNIEQDKKSKSCTIL</sequence>
<dbReference type="Proteomes" id="UP000663870">
    <property type="component" value="Unassembled WGS sequence"/>
</dbReference>
<dbReference type="Proteomes" id="UP000663882">
    <property type="component" value="Unassembled WGS sequence"/>
</dbReference>
<evidence type="ECO:0000313" key="11">
    <source>
        <dbReference type="Proteomes" id="UP000663870"/>
    </source>
</evidence>
<keyword evidence="11" id="KW-1185">Reference proteome</keyword>
<dbReference type="OrthoDB" id="10028910at2759"/>
<evidence type="ECO:0000313" key="3">
    <source>
        <dbReference type="EMBL" id="CAF0998305.1"/>
    </source>
</evidence>
<evidence type="ECO:0000313" key="9">
    <source>
        <dbReference type="EMBL" id="CAF3776543.1"/>
    </source>
</evidence>
<dbReference type="Proteomes" id="UP000663874">
    <property type="component" value="Unassembled WGS sequence"/>
</dbReference>
<accession>A0A814XIG1</accession>
<dbReference type="EMBL" id="CAJNOH010000484">
    <property type="protein sequence ID" value="CAF1054492.1"/>
    <property type="molecule type" value="Genomic_DNA"/>
</dbReference>
<dbReference type="EMBL" id="CAJNOL010000866">
    <property type="protein sequence ID" value="CAF1223390.1"/>
    <property type="molecule type" value="Genomic_DNA"/>
</dbReference>
<evidence type="ECO:0000313" key="7">
    <source>
        <dbReference type="EMBL" id="CAF1223390.1"/>
    </source>
</evidence>
<evidence type="ECO:0000313" key="10">
    <source>
        <dbReference type="EMBL" id="CAF3788255.1"/>
    </source>
</evidence>
<dbReference type="Proteomes" id="UP000663854">
    <property type="component" value="Unassembled WGS sequence"/>
</dbReference>
<dbReference type="EMBL" id="CAJNOO010000381">
    <property type="protein sequence ID" value="CAF0925973.1"/>
    <property type="molecule type" value="Genomic_DNA"/>
</dbReference>
<feature type="compositionally biased region" description="Low complexity" evidence="1">
    <location>
        <begin position="64"/>
        <end position="93"/>
    </location>
</feature>